<protein>
    <submittedName>
        <fullName evidence="2">Uncharacterized protein</fullName>
    </submittedName>
</protein>
<dbReference type="AlphaFoldDB" id="A0A1E1LAN5"/>
<evidence type="ECO:0000313" key="2">
    <source>
        <dbReference type="EMBL" id="CZT07567.1"/>
    </source>
</evidence>
<reference evidence="3" key="1">
    <citation type="submission" date="2016-03" db="EMBL/GenBank/DDBJ databases">
        <authorList>
            <person name="Guldener U."/>
        </authorList>
    </citation>
    <scope>NUCLEOTIDE SEQUENCE [LARGE SCALE GENOMIC DNA]</scope>
    <source>
        <strain evidence="3">04CH-RAC-A.6.1</strain>
    </source>
</reference>
<sequence length="330" mass="38026">MTTAIYLSNSQAMKKISQPMKEMSKAKKISQATKRREKRDTWMLCRDCGHLVHIESKPEELLPVDRTLEVLLITGDEQCIYCKDPSFEPLTLRTQLTEGRLKRAHHYHLYIDEKRSDKARILSAIDVVQYSLDNSYIEGILEGAMAPPVHSIVYQNHNHNAFMNWSAQQRAIISNRKMAVAEELLPKRMEDLEYLFRTEQTESDCVFAFAQGKLLGQLWADLQRKAIPSPHLGPQLPESRTWQVDPHRSCSVRKPLRGWGKGAGINSKRTIQNRRVLIKMALKGQRQRAEKEEVDRLAQFEPLKRTDQKSLPPYSPPVCITSPPELGEWM</sequence>
<gene>
    <name evidence="2" type="ORF">RAG0_12970</name>
</gene>
<feature type="region of interest" description="Disordered" evidence="1">
    <location>
        <begin position="305"/>
        <end position="330"/>
    </location>
</feature>
<name>A0A1E1LAN5_9HELO</name>
<evidence type="ECO:0000313" key="3">
    <source>
        <dbReference type="Proteomes" id="UP000178912"/>
    </source>
</evidence>
<accession>A0A1E1LAN5</accession>
<dbReference type="OrthoDB" id="3557575at2759"/>
<organism evidence="2 3">
    <name type="scientific">Rhynchosporium agropyri</name>
    <dbReference type="NCBI Taxonomy" id="914238"/>
    <lineage>
        <taxon>Eukaryota</taxon>
        <taxon>Fungi</taxon>
        <taxon>Dikarya</taxon>
        <taxon>Ascomycota</taxon>
        <taxon>Pezizomycotina</taxon>
        <taxon>Leotiomycetes</taxon>
        <taxon>Helotiales</taxon>
        <taxon>Ploettnerulaceae</taxon>
        <taxon>Rhynchosporium</taxon>
    </lineage>
</organism>
<keyword evidence="3" id="KW-1185">Reference proteome</keyword>
<dbReference type="Proteomes" id="UP000178912">
    <property type="component" value="Unassembled WGS sequence"/>
</dbReference>
<evidence type="ECO:0000256" key="1">
    <source>
        <dbReference type="SAM" id="MobiDB-lite"/>
    </source>
</evidence>
<proteinExistence type="predicted"/>
<dbReference type="EMBL" id="FJUX01000097">
    <property type="protein sequence ID" value="CZT07567.1"/>
    <property type="molecule type" value="Genomic_DNA"/>
</dbReference>